<reference evidence="3" key="1">
    <citation type="submission" date="2010-10" db="EMBL/GenBank/DDBJ databases">
        <authorList>
            <consortium name="US DOE Joint Genome Institute (JGI-PGF)"/>
            <person name="Lucas S."/>
            <person name="Copeland A."/>
            <person name="Lapidus A."/>
            <person name="Bruce D."/>
            <person name="Goodwin L."/>
            <person name="Pitluck S."/>
            <person name="Kyrpides N."/>
            <person name="Mavromatis K."/>
            <person name="Detter J.C."/>
            <person name="Han C."/>
            <person name="Land M."/>
            <person name="Hauser L."/>
            <person name="Markowitz V."/>
            <person name="Cheng J.-F."/>
            <person name="Hugenholtz P."/>
            <person name="Woyke T."/>
            <person name="Wu D."/>
            <person name="Pukall R."/>
            <person name="Wahrenburg C."/>
            <person name="Brambilla E."/>
            <person name="Klenk H.-P."/>
            <person name="Eisen J.A."/>
        </authorList>
    </citation>
    <scope>NUCLEOTIDE SEQUENCE [LARGE SCALE GENOMIC DNA]</scope>
    <source>
        <strain evidence="3">DSM 13965</strain>
    </source>
</reference>
<evidence type="ECO:0000256" key="2">
    <source>
        <dbReference type="HAMAP-Rule" id="MF_00386"/>
    </source>
</evidence>
<gene>
    <name evidence="3" type="ORF">ThesuDRAFT_00472</name>
</gene>
<dbReference type="eggNOG" id="COG0759">
    <property type="taxonomic scope" value="Bacteria"/>
</dbReference>
<keyword evidence="4" id="KW-1185">Reference proteome</keyword>
<dbReference type="EMBL" id="AENY02000002">
    <property type="protein sequence ID" value="EKP94768.1"/>
    <property type="molecule type" value="Genomic_DNA"/>
</dbReference>
<dbReference type="AlphaFoldDB" id="K6Q0V8"/>
<dbReference type="STRING" id="867903.ThesuDRAFT_00472"/>
<reference evidence="3" key="2">
    <citation type="submission" date="2012-10" db="EMBL/GenBank/DDBJ databases">
        <title>Improved high-quality draft of Thermaerobacter subterraneus C21, DSM 13965.</title>
        <authorList>
            <consortium name="DOE Joint Genome Institute"/>
            <person name="Eisen J."/>
            <person name="Huntemann M."/>
            <person name="Wei C.-L."/>
            <person name="Han J."/>
            <person name="Detter J.C."/>
            <person name="Han C."/>
            <person name="Tapia R."/>
            <person name="Chen A."/>
            <person name="Kyrpides N."/>
            <person name="Mavromatis K."/>
            <person name="Markowitz V."/>
            <person name="Szeto E."/>
            <person name="Ivanova N."/>
            <person name="Mikhailova N."/>
            <person name="Ovchinnikova G."/>
            <person name="Pagani I."/>
            <person name="Pati A."/>
            <person name="Goodwin L."/>
            <person name="Nordberg H.P."/>
            <person name="Cantor M.N."/>
            <person name="Hua S.X."/>
            <person name="Woyke T."/>
            <person name="Eisen J."/>
            <person name="Klenk H.-P."/>
        </authorList>
    </citation>
    <scope>NUCLEOTIDE SEQUENCE [LARGE SCALE GENOMIC DNA]</scope>
    <source>
        <strain evidence="3">DSM 13965</strain>
    </source>
</reference>
<dbReference type="PANTHER" id="PTHR33383">
    <property type="entry name" value="MEMBRANE PROTEIN INSERTION EFFICIENCY FACTOR-RELATED"/>
    <property type="match status" value="1"/>
</dbReference>
<evidence type="ECO:0000313" key="3">
    <source>
        <dbReference type="EMBL" id="EKP94768.1"/>
    </source>
</evidence>
<dbReference type="HAMAP" id="MF_00386">
    <property type="entry name" value="UPF0161_YidD"/>
    <property type="match status" value="1"/>
</dbReference>
<organism evidence="3 4">
    <name type="scientific">Thermaerobacter subterraneus DSM 13965</name>
    <dbReference type="NCBI Taxonomy" id="867903"/>
    <lineage>
        <taxon>Bacteria</taxon>
        <taxon>Bacillati</taxon>
        <taxon>Bacillota</taxon>
        <taxon>Clostridia</taxon>
        <taxon>Eubacteriales</taxon>
        <taxon>Clostridiales Family XVII. Incertae Sedis</taxon>
        <taxon>Thermaerobacter</taxon>
    </lineage>
</organism>
<dbReference type="SMART" id="SM01234">
    <property type="entry name" value="Haemolytic"/>
    <property type="match status" value="1"/>
</dbReference>
<proteinExistence type="inferred from homology"/>
<protein>
    <recommendedName>
        <fullName evidence="2">Putative membrane protein insertion efficiency factor</fullName>
    </recommendedName>
</protein>
<dbReference type="InterPro" id="IPR002696">
    <property type="entry name" value="Membr_insert_effic_factor_YidD"/>
</dbReference>
<comment type="similarity">
    <text evidence="2">Belongs to the UPF0161 family.</text>
</comment>
<dbReference type="RefSeq" id="WP_006902753.1">
    <property type="nucleotide sequence ID" value="NZ_JH976535.1"/>
</dbReference>
<name>K6Q0V8_9FIRM</name>
<dbReference type="GO" id="GO:0005886">
    <property type="term" value="C:plasma membrane"/>
    <property type="evidence" value="ECO:0007669"/>
    <property type="project" value="UniProtKB-SubCell"/>
</dbReference>
<dbReference type="HOGENOM" id="CLU_144811_5_0_9"/>
<evidence type="ECO:0000256" key="1">
    <source>
        <dbReference type="ARBA" id="ARBA00023136"/>
    </source>
</evidence>
<dbReference type="NCBIfam" id="TIGR00278">
    <property type="entry name" value="membrane protein insertion efficiency factor YidD"/>
    <property type="match status" value="1"/>
</dbReference>
<dbReference type="Proteomes" id="UP000005710">
    <property type="component" value="Unassembled WGS sequence"/>
</dbReference>
<keyword evidence="1 2" id="KW-0472">Membrane</keyword>
<dbReference type="Pfam" id="PF01809">
    <property type="entry name" value="YidD"/>
    <property type="match status" value="1"/>
</dbReference>
<evidence type="ECO:0000313" key="4">
    <source>
        <dbReference type="Proteomes" id="UP000005710"/>
    </source>
</evidence>
<keyword evidence="2" id="KW-1003">Cell membrane</keyword>
<accession>K6Q0V8</accession>
<comment type="caution">
    <text evidence="3">The sequence shown here is derived from an EMBL/GenBank/DDBJ whole genome shotgun (WGS) entry which is preliminary data.</text>
</comment>
<sequence length="100" mass="11040">MTHVLTRVALAFLRFYRRWISPLKPPACRYTPTCSAYAMEAVERYGVLRGGWLVVRRVLRCHPWAPGGYDPVPQLAPLRLVTGRGGDRGAASKDLGGDSG</sequence>
<dbReference type="PANTHER" id="PTHR33383:SF1">
    <property type="entry name" value="MEMBRANE PROTEIN INSERTION EFFICIENCY FACTOR-RELATED"/>
    <property type="match status" value="1"/>
</dbReference>
<comment type="function">
    <text evidence="2">Could be involved in insertion of integral membrane proteins into the membrane.</text>
</comment>
<comment type="subcellular location">
    <subcellularLocation>
        <location evidence="2">Cell membrane</location>
        <topology evidence="2">Peripheral membrane protein</topology>
        <orientation evidence="2">Cytoplasmic side</orientation>
    </subcellularLocation>
</comment>